<feature type="transmembrane region" description="Helical" evidence="6">
    <location>
        <begin position="12"/>
        <end position="36"/>
    </location>
</feature>
<keyword evidence="5 6" id="KW-0472">Membrane</keyword>
<dbReference type="OrthoDB" id="629958at2"/>
<evidence type="ECO:0000313" key="8">
    <source>
        <dbReference type="Proteomes" id="UP000216446"/>
    </source>
</evidence>
<name>A0A259TVH9_9BACT</name>
<protein>
    <recommendedName>
        <fullName evidence="9">Polysaccharide biosynthesis protein C-terminal domain-containing protein</fullName>
    </recommendedName>
</protein>
<feature type="transmembrane region" description="Helical" evidence="6">
    <location>
        <begin position="147"/>
        <end position="164"/>
    </location>
</feature>
<dbReference type="GO" id="GO:0005886">
    <property type="term" value="C:plasma membrane"/>
    <property type="evidence" value="ECO:0007669"/>
    <property type="project" value="UniProtKB-SubCell"/>
</dbReference>
<evidence type="ECO:0000256" key="2">
    <source>
        <dbReference type="ARBA" id="ARBA00022475"/>
    </source>
</evidence>
<evidence type="ECO:0000256" key="4">
    <source>
        <dbReference type="ARBA" id="ARBA00022989"/>
    </source>
</evidence>
<dbReference type="AlphaFoldDB" id="A0A259TVH9"/>
<dbReference type="EMBL" id="MQWB01000001">
    <property type="protein sequence ID" value="OZC01548.1"/>
    <property type="molecule type" value="Genomic_DNA"/>
</dbReference>
<keyword evidence="8" id="KW-1185">Reference proteome</keyword>
<evidence type="ECO:0008006" key="9">
    <source>
        <dbReference type="Google" id="ProtNLM"/>
    </source>
</evidence>
<sequence>MRRLISLLRGPRALSLGAQAAGAILGFAGFAMVARALSPEAFGAWVLYLTVATFFDMLRSGLVQAALVQRASGAAPEASDQSFGAAWALALGVTALVASGGFGAGAMGGAGVFWTAFAAFPALMVGGLGHTVAAWRAQAEERFGRVLALRLAVSVLFVVAVVLMRDGLTVGALAWTHAGIHGAVSLFAIGLGWARPRLVRLARGTEIRALLRFGRFSAVTTVGANLLRSADALILGAVLGPAAVALYGVPQKLVEAAEVPIRGLAVAAFPALARSARAGAHDAFRSRLWRDVGGLTLLLLPAAVLGWVFAPEATAFLGGEAYAEAGAAFRWFLLYALLLPLDRFLGLALDALGRPQLNTLKVGAMLAANLAGDALALSLGFGVTGVAAVTVGMTAVGVLVGLWLLSREVPLARAGAVLPMVVGSR</sequence>
<evidence type="ECO:0000256" key="1">
    <source>
        <dbReference type="ARBA" id="ARBA00004651"/>
    </source>
</evidence>
<feature type="transmembrane region" description="Helical" evidence="6">
    <location>
        <begin position="42"/>
        <end position="62"/>
    </location>
</feature>
<keyword evidence="4 6" id="KW-1133">Transmembrane helix</keyword>
<organism evidence="7 8">
    <name type="scientific">Rubricoccus marinus</name>
    <dbReference type="NCBI Taxonomy" id="716817"/>
    <lineage>
        <taxon>Bacteria</taxon>
        <taxon>Pseudomonadati</taxon>
        <taxon>Rhodothermota</taxon>
        <taxon>Rhodothermia</taxon>
        <taxon>Rhodothermales</taxon>
        <taxon>Rubricoccaceae</taxon>
        <taxon>Rubricoccus</taxon>
    </lineage>
</organism>
<dbReference type="InParanoid" id="A0A259TVH9"/>
<evidence type="ECO:0000313" key="7">
    <source>
        <dbReference type="EMBL" id="OZC01548.1"/>
    </source>
</evidence>
<gene>
    <name evidence="7" type="ORF">BSZ36_00245</name>
</gene>
<reference evidence="7 8" key="1">
    <citation type="submission" date="2016-11" db="EMBL/GenBank/DDBJ databases">
        <title>Study of marine rhodopsin-containing bacteria.</title>
        <authorList>
            <person name="Yoshizawa S."/>
            <person name="Kumagai Y."/>
            <person name="Kogure K."/>
        </authorList>
    </citation>
    <scope>NUCLEOTIDE SEQUENCE [LARGE SCALE GENOMIC DNA]</scope>
    <source>
        <strain evidence="7 8">SG-29</strain>
    </source>
</reference>
<dbReference type="InterPro" id="IPR050833">
    <property type="entry name" value="Poly_Biosynth_Transport"/>
</dbReference>
<dbReference type="Pfam" id="PF13440">
    <property type="entry name" value="Polysacc_synt_3"/>
    <property type="match status" value="1"/>
</dbReference>
<proteinExistence type="predicted"/>
<evidence type="ECO:0000256" key="6">
    <source>
        <dbReference type="SAM" id="Phobius"/>
    </source>
</evidence>
<evidence type="ECO:0000256" key="3">
    <source>
        <dbReference type="ARBA" id="ARBA00022692"/>
    </source>
</evidence>
<keyword evidence="3 6" id="KW-0812">Transmembrane</keyword>
<accession>A0A259TVH9</accession>
<feature type="transmembrane region" description="Helical" evidence="6">
    <location>
        <begin position="170"/>
        <end position="194"/>
    </location>
</feature>
<comment type="caution">
    <text evidence="7">The sequence shown here is derived from an EMBL/GenBank/DDBJ whole genome shotgun (WGS) entry which is preliminary data.</text>
</comment>
<dbReference type="RefSeq" id="WP_094545165.1">
    <property type="nucleotide sequence ID" value="NZ_MQWB01000001.1"/>
</dbReference>
<feature type="transmembrane region" description="Helical" evidence="6">
    <location>
        <begin position="83"/>
        <end position="106"/>
    </location>
</feature>
<evidence type="ECO:0000256" key="5">
    <source>
        <dbReference type="ARBA" id="ARBA00023136"/>
    </source>
</evidence>
<feature type="transmembrane region" description="Helical" evidence="6">
    <location>
        <begin position="292"/>
        <end position="310"/>
    </location>
</feature>
<feature type="transmembrane region" description="Helical" evidence="6">
    <location>
        <begin position="112"/>
        <end position="135"/>
    </location>
</feature>
<dbReference type="PANTHER" id="PTHR30250">
    <property type="entry name" value="PST FAMILY PREDICTED COLANIC ACID TRANSPORTER"/>
    <property type="match status" value="1"/>
</dbReference>
<comment type="subcellular location">
    <subcellularLocation>
        <location evidence="1">Cell membrane</location>
        <topology evidence="1">Multi-pass membrane protein</topology>
    </subcellularLocation>
</comment>
<keyword evidence="2" id="KW-1003">Cell membrane</keyword>
<dbReference type="Proteomes" id="UP000216446">
    <property type="component" value="Unassembled WGS sequence"/>
</dbReference>
<dbReference type="PANTHER" id="PTHR30250:SF31">
    <property type="entry name" value="INNER MEMBRANE PROTEIN YGHQ"/>
    <property type="match status" value="1"/>
</dbReference>